<dbReference type="EMBL" id="JELX01001117">
    <property type="protein sequence ID" value="KYF59971.1"/>
    <property type="molecule type" value="Genomic_DNA"/>
</dbReference>
<evidence type="ECO:0000313" key="1">
    <source>
        <dbReference type="EMBL" id="KYF59971.1"/>
    </source>
</evidence>
<accession>A0A150PW06</accession>
<proteinExistence type="predicted"/>
<organism evidence="1 2">
    <name type="scientific">Sorangium cellulosum</name>
    <name type="common">Polyangium cellulosum</name>
    <dbReference type="NCBI Taxonomy" id="56"/>
    <lineage>
        <taxon>Bacteria</taxon>
        <taxon>Pseudomonadati</taxon>
        <taxon>Myxococcota</taxon>
        <taxon>Polyangia</taxon>
        <taxon>Polyangiales</taxon>
        <taxon>Polyangiaceae</taxon>
        <taxon>Sorangium</taxon>
    </lineage>
</organism>
<gene>
    <name evidence="1" type="ORF">BE04_28280</name>
</gene>
<dbReference type="Proteomes" id="UP000075604">
    <property type="component" value="Unassembled WGS sequence"/>
</dbReference>
<sequence length="71" mass="7923">MPGSLFHARELRVDHDTGNDGQPHHEVVPVDGGVEIVSYSSWNELKVYCERHGVPPEVWPELDGDHAHGID</sequence>
<feature type="non-terminal residue" evidence="1">
    <location>
        <position position="71"/>
    </location>
</feature>
<reference evidence="1 2" key="1">
    <citation type="submission" date="2014-02" db="EMBL/GenBank/DDBJ databases">
        <title>The small core and large imbalanced accessory genome model reveals a collaborative survival strategy of Sorangium cellulosum strains in nature.</title>
        <authorList>
            <person name="Han K."/>
            <person name="Peng R."/>
            <person name="Blom J."/>
            <person name="Li Y.-Z."/>
        </authorList>
    </citation>
    <scope>NUCLEOTIDE SEQUENCE [LARGE SCALE GENOMIC DNA]</scope>
    <source>
        <strain evidence="1 2">So0157-18</strain>
    </source>
</reference>
<dbReference type="AlphaFoldDB" id="A0A150PW06"/>
<name>A0A150PW06_SORCE</name>
<protein>
    <submittedName>
        <fullName evidence="1">Uncharacterized protein</fullName>
    </submittedName>
</protein>
<comment type="caution">
    <text evidence="1">The sequence shown here is derived from an EMBL/GenBank/DDBJ whole genome shotgun (WGS) entry which is preliminary data.</text>
</comment>
<evidence type="ECO:0000313" key="2">
    <source>
        <dbReference type="Proteomes" id="UP000075604"/>
    </source>
</evidence>